<accession>A0AAU9USQ7</accession>
<evidence type="ECO:0000313" key="4">
    <source>
        <dbReference type="Proteomes" id="UP001153954"/>
    </source>
</evidence>
<reference evidence="3" key="1">
    <citation type="submission" date="2022-03" db="EMBL/GenBank/DDBJ databases">
        <authorList>
            <person name="Tunstrom K."/>
        </authorList>
    </citation>
    <scope>NUCLEOTIDE SEQUENCE</scope>
</reference>
<protein>
    <submittedName>
        <fullName evidence="3">Uncharacterized protein</fullName>
    </submittedName>
</protein>
<dbReference type="InterPro" id="IPR048720">
    <property type="entry name" value="PROPPIN"/>
</dbReference>
<name>A0AAU9USQ7_EUPED</name>
<sequence>MENQMTINVVLCLQRLIVCLEESLHIHNIRDTKILHTIRDTPPNLHGLCALSPCVDHCYVAYHGSSTVGEVQIFDAAQLVYARRWHVRPYDSNSQMKEQLKEGNVSTEQFSHAELIIQQAVAHATALNAARETDVGNAPMLYIGEQIINDDDSFYEDME</sequence>
<dbReference type="Pfam" id="PF21032">
    <property type="entry name" value="PROPPIN"/>
    <property type="match status" value="1"/>
</dbReference>
<keyword evidence="4" id="KW-1185">Reference proteome</keyword>
<dbReference type="AlphaFoldDB" id="A0AAU9USQ7"/>
<organism evidence="3 4">
    <name type="scientific">Euphydryas editha</name>
    <name type="common">Edith's checkerspot</name>
    <dbReference type="NCBI Taxonomy" id="104508"/>
    <lineage>
        <taxon>Eukaryota</taxon>
        <taxon>Metazoa</taxon>
        <taxon>Ecdysozoa</taxon>
        <taxon>Arthropoda</taxon>
        <taxon>Hexapoda</taxon>
        <taxon>Insecta</taxon>
        <taxon>Pterygota</taxon>
        <taxon>Neoptera</taxon>
        <taxon>Endopterygota</taxon>
        <taxon>Lepidoptera</taxon>
        <taxon>Glossata</taxon>
        <taxon>Ditrysia</taxon>
        <taxon>Papilionoidea</taxon>
        <taxon>Nymphalidae</taxon>
        <taxon>Nymphalinae</taxon>
        <taxon>Euphydryas</taxon>
    </lineage>
</organism>
<gene>
    <name evidence="3" type="ORF">EEDITHA_LOCUS15840</name>
</gene>
<keyword evidence="1" id="KW-0853">WD repeat</keyword>
<comment type="caution">
    <text evidence="3">The sequence shown here is derived from an EMBL/GenBank/DDBJ whole genome shotgun (WGS) entry which is preliminary data.</text>
</comment>
<dbReference type="PANTHER" id="PTHR11227">
    <property type="entry name" value="WD-REPEAT PROTEIN INTERACTING WITH PHOSPHOINOSIDES WIPI -RELATED"/>
    <property type="match status" value="1"/>
</dbReference>
<evidence type="ECO:0000256" key="1">
    <source>
        <dbReference type="ARBA" id="ARBA00022574"/>
    </source>
</evidence>
<dbReference type="EMBL" id="CAKOGL010000023">
    <property type="protein sequence ID" value="CAH2101043.1"/>
    <property type="molecule type" value="Genomic_DNA"/>
</dbReference>
<keyword evidence="2" id="KW-0677">Repeat</keyword>
<evidence type="ECO:0000256" key="2">
    <source>
        <dbReference type="ARBA" id="ARBA00022737"/>
    </source>
</evidence>
<evidence type="ECO:0000313" key="3">
    <source>
        <dbReference type="EMBL" id="CAH2101043.1"/>
    </source>
</evidence>
<proteinExistence type="predicted"/>
<dbReference type="Proteomes" id="UP001153954">
    <property type="component" value="Unassembled WGS sequence"/>
</dbReference>